<gene>
    <name evidence="1" type="ORF">PITCH_A80023</name>
</gene>
<proteinExistence type="predicted"/>
<organism evidence="1">
    <name type="scientific">uncultured Desulfobacterium sp</name>
    <dbReference type="NCBI Taxonomy" id="201089"/>
    <lineage>
        <taxon>Bacteria</taxon>
        <taxon>Pseudomonadati</taxon>
        <taxon>Thermodesulfobacteriota</taxon>
        <taxon>Desulfobacteria</taxon>
        <taxon>Desulfobacterales</taxon>
        <taxon>Desulfobacteriaceae</taxon>
        <taxon>Desulfobacterium</taxon>
        <taxon>environmental samples</taxon>
    </lineage>
</organism>
<name>A0A445N2V3_9BACT</name>
<sequence>MIEEKTINISKKIPLTERISLVSKEVSQWVDGLNKPFIVGKDIVCLANYKRNGSHLYHYVIERGE</sequence>
<dbReference type="AlphaFoldDB" id="A0A445N2V3"/>
<reference evidence="1" key="1">
    <citation type="submission" date="2018-01" db="EMBL/GenBank/DDBJ databases">
        <authorList>
            <person name="Regsiter A."/>
            <person name="William W."/>
        </authorList>
    </citation>
    <scope>NUCLEOTIDE SEQUENCE</scope>
    <source>
        <strain evidence="1">TRIP AH-1</strain>
    </source>
</reference>
<accession>A0A445N2V3</accession>
<protein>
    <submittedName>
        <fullName evidence="1">Uncharacterized protein</fullName>
    </submittedName>
</protein>
<dbReference type="EMBL" id="OJIN01000225">
    <property type="protein sequence ID" value="SPD76028.1"/>
    <property type="molecule type" value="Genomic_DNA"/>
</dbReference>
<evidence type="ECO:0000313" key="1">
    <source>
        <dbReference type="EMBL" id="SPD76028.1"/>
    </source>
</evidence>